<evidence type="ECO:0000313" key="2">
    <source>
        <dbReference type="Proteomes" id="UP000299102"/>
    </source>
</evidence>
<sequence>MNWQQARGAGRQVRAVIITRRDALHRASTPPDKFNQRVCCAEATAEVLSIAAARAGAACRLPADLGARN</sequence>
<comment type="caution">
    <text evidence="1">The sequence shown here is derived from an EMBL/GenBank/DDBJ whole genome shotgun (WGS) entry which is preliminary data.</text>
</comment>
<reference evidence="1 2" key="1">
    <citation type="journal article" date="2019" name="Commun. Biol.">
        <title>The bagworm genome reveals a unique fibroin gene that provides high tensile strength.</title>
        <authorList>
            <person name="Kono N."/>
            <person name="Nakamura H."/>
            <person name="Ohtoshi R."/>
            <person name="Tomita M."/>
            <person name="Numata K."/>
            <person name="Arakawa K."/>
        </authorList>
    </citation>
    <scope>NUCLEOTIDE SEQUENCE [LARGE SCALE GENOMIC DNA]</scope>
</reference>
<protein>
    <submittedName>
        <fullName evidence="1">Uncharacterized protein</fullName>
    </submittedName>
</protein>
<organism evidence="1 2">
    <name type="scientific">Eumeta variegata</name>
    <name type="common">Bagworm moth</name>
    <name type="synonym">Eumeta japonica</name>
    <dbReference type="NCBI Taxonomy" id="151549"/>
    <lineage>
        <taxon>Eukaryota</taxon>
        <taxon>Metazoa</taxon>
        <taxon>Ecdysozoa</taxon>
        <taxon>Arthropoda</taxon>
        <taxon>Hexapoda</taxon>
        <taxon>Insecta</taxon>
        <taxon>Pterygota</taxon>
        <taxon>Neoptera</taxon>
        <taxon>Endopterygota</taxon>
        <taxon>Lepidoptera</taxon>
        <taxon>Glossata</taxon>
        <taxon>Ditrysia</taxon>
        <taxon>Tineoidea</taxon>
        <taxon>Psychidae</taxon>
        <taxon>Oiketicinae</taxon>
        <taxon>Eumeta</taxon>
    </lineage>
</organism>
<name>A0A4C1YAQ5_EUMVA</name>
<dbReference type="EMBL" id="BGZK01001112">
    <property type="protein sequence ID" value="GBP71545.1"/>
    <property type="molecule type" value="Genomic_DNA"/>
</dbReference>
<dbReference type="AlphaFoldDB" id="A0A4C1YAQ5"/>
<proteinExistence type="predicted"/>
<evidence type="ECO:0000313" key="1">
    <source>
        <dbReference type="EMBL" id="GBP71545.1"/>
    </source>
</evidence>
<dbReference type="Proteomes" id="UP000299102">
    <property type="component" value="Unassembled WGS sequence"/>
</dbReference>
<keyword evidence="2" id="KW-1185">Reference proteome</keyword>
<gene>
    <name evidence="1" type="ORF">EVAR_50605_1</name>
</gene>
<accession>A0A4C1YAQ5</accession>